<dbReference type="Proteomes" id="UP000640335">
    <property type="component" value="Unassembled WGS sequence"/>
</dbReference>
<evidence type="ECO:0000313" key="3">
    <source>
        <dbReference type="Proteomes" id="UP000640335"/>
    </source>
</evidence>
<dbReference type="InterPro" id="IPR051922">
    <property type="entry name" value="Bact_Sporulation_Assoc"/>
</dbReference>
<dbReference type="EMBL" id="JACSQZ010000062">
    <property type="protein sequence ID" value="MBD7916142.1"/>
    <property type="molecule type" value="Genomic_DNA"/>
</dbReference>
<dbReference type="Gene3D" id="3.40.50.12090">
    <property type="match status" value="2"/>
</dbReference>
<name>A0ABR8Q6T2_9CLOT</name>
<protein>
    <submittedName>
        <fullName evidence="2">Cell wall-binding repeat-containing protein</fullName>
    </submittedName>
</protein>
<keyword evidence="3" id="KW-1185">Reference proteome</keyword>
<dbReference type="Pfam" id="PF01520">
    <property type="entry name" value="Amidase_3"/>
    <property type="match status" value="1"/>
</dbReference>
<dbReference type="SUPFAM" id="SSF53187">
    <property type="entry name" value="Zn-dependent exopeptidases"/>
    <property type="match status" value="1"/>
</dbReference>
<dbReference type="CDD" id="cd02696">
    <property type="entry name" value="MurNAc-LAA"/>
    <property type="match status" value="1"/>
</dbReference>
<dbReference type="InterPro" id="IPR002508">
    <property type="entry name" value="MurNAc-LAA_cat"/>
</dbReference>
<evidence type="ECO:0000259" key="1">
    <source>
        <dbReference type="SMART" id="SM00646"/>
    </source>
</evidence>
<dbReference type="PANTHER" id="PTHR30032:SF8">
    <property type="entry name" value="GERMINATION-SPECIFIC N-ACETYLMURAMOYL-L-ALANINE AMIDASE"/>
    <property type="match status" value="1"/>
</dbReference>
<dbReference type="InterPro" id="IPR007253">
    <property type="entry name" value="Cell_wall-bd_2"/>
</dbReference>
<evidence type="ECO:0000313" key="2">
    <source>
        <dbReference type="EMBL" id="MBD7916142.1"/>
    </source>
</evidence>
<dbReference type="Pfam" id="PF04122">
    <property type="entry name" value="CW_binding_2"/>
    <property type="match status" value="3"/>
</dbReference>
<comment type="caution">
    <text evidence="2">The sequence shown here is derived from an EMBL/GenBank/DDBJ whole genome shotgun (WGS) entry which is preliminary data.</text>
</comment>
<dbReference type="SMART" id="SM00646">
    <property type="entry name" value="Ami_3"/>
    <property type="match status" value="1"/>
</dbReference>
<dbReference type="Gene3D" id="3.40.630.40">
    <property type="entry name" value="Zn-dependent exopeptidases"/>
    <property type="match status" value="1"/>
</dbReference>
<organism evidence="2 3">
    <name type="scientific">Clostridium gallinarum</name>
    <dbReference type="NCBI Taxonomy" id="2762246"/>
    <lineage>
        <taxon>Bacteria</taxon>
        <taxon>Bacillati</taxon>
        <taxon>Bacillota</taxon>
        <taxon>Clostridia</taxon>
        <taxon>Eubacteriales</taxon>
        <taxon>Clostridiaceae</taxon>
        <taxon>Clostridium</taxon>
    </lineage>
</organism>
<feature type="domain" description="MurNAc-LAA" evidence="1">
    <location>
        <begin position="201"/>
        <end position="309"/>
    </location>
</feature>
<gene>
    <name evidence="2" type="ORF">H9660_13400</name>
</gene>
<proteinExistence type="predicted"/>
<dbReference type="PANTHER" id="PTHR30032">
    <property type="entry name" value="N-ACETYLMURAMOYL-L-ALANINE AMIDASE-RELATED"/>
    <property type="match status" value="1"/>
</dbReference>
<accession>A0ABR8Q6T2</accession>
<reference evidence="2 3" key="1">
    <citation type="submission" date="2020-08" db="EMBL/GenBank/DDBJ databases">
        <title>A Genomic Blueprint of the Chicken Gut Microbiome.</title>
        <authorList>
            <person name="Gilroy R."/>
            <person name="Ravi A."/>
            <person name="Getino M."/>
            <person name="Pursley I."/>
            <person name="Horton D.L."/>
            <person name="Alikhan N.-F."/>
            <person name="Baker D."/>
            <person name="Gharbi K."/>
            <person name="Hall N."/>
            <person name="Watson M."/>
            <person name="Adriaenssens E.M."/>
            <person name="Foster-Nyarko E."/>
            <person name="Jarju S."/>
            <person name="Secka A."/>
            <person name="Antonio M."/>
            <person name="Oren A."/>
            <person name="Chaudhuri R."/>
            <person name="La Ragione R.M."/>
            <person name="Hildebrand F."/>
            <person name="Pallen M.J."/>
        </authorList>
    </citation>
    <scope>NUCLEOTIDE SEQUENCE [LARGE SCALE GENOMIC DNA]</scope>
    <source>
        <strain evidence="2 3">Sa3CUN1</strain>
    </source>
</reference>
<sequence length="624" mass="67561">MTKKGFIFLLFTFIFSIALTFNIKEVKAESYEGNSVEIESILKDIVARYGEENIIFEDGIILNQGETIELPEELGITWTSEDSNIVEVEGYTLITTGVGTTFIIGEGDSKYHIREVYVSAGYESIATFSSDIPKSRIKSQYVVYLDPGHGGYDPGASGNGIIEKNLVLDLAFKVKEKLESAGVKVIMSRTSDVYVSLQDRASGANSLNPDIFISIHINSAGATSASGIETYYYKSIDKPLADKLQAKLISYTGALNRKVKWESFYVVRETNMPSSLVEIGFLTNVNEANNMKSASYQEKLANAIFDGSINYLRENIDLGSNGILEGNRIYGNNRYETSYEILNRGWNSSEYAILASGVDYPDALCAAPLASKYDAPILLVDNTSLSNQPNLLASLKAKGVSKVFIIGGTTAVSSEVESGIRAAGINVTRVGGSDRYETSVKIAQLVGSTTGEVAIANGLDFADGLSISSIAAIRNMPILLTDSRSLPSVVSNYVNSVNINKTYVIGSEVAVSSNVANSLKNVERLGGANRYETNRNIFNRFKSDIGLNNLYIASGRDFPDALSISALAGKDNNFVLLSNTNYSEESIRDTLSSVKTSIGNLYILGGQVVIPDSVLKGLGISYIR</sequence>